<gene>
    <name evidence="1" type="ORF">NK6_2497</name>
</gene>
<name>A0A0E4FU19_9BRAD</name>
<proteinExistence type="predicted"/>
<sequence>MNGLAQNRFLYICYDLLGVHKRGAFTHVSKKRH</sequence>
<organism evidence="1 2">
    <name type="scientific">Bradyrhizobium diazoefficiens</name>
    <dbReference type="NCBI Taxonomy" id="1355477"/>
    <lineage>
        <taxon>Bacteria</taxon>
        <taxon>Pseudomonadati</taxon>
        <taxon>Pseudomonadota</taxon>
        <taxon>Alphaproteobacteria</taxon>
        <taxon>Hyphomicrobiales</taxon>
        <taxon>Nitrobacteraceae</taxon>
        <taxon>Bradyrhizobium</taxon>
    </lineage>
</organism>
<dbReference type="AlphaFoldDB" id="A0A0E4FU19"/>
<reference evidence="1 2" key="1">
    <citation type="submission" date="2014-11" db="EMBL/GenBank/DDBJ databases">
        <title>Symbiosis island explosion on the genome of extra-slow-growing strains of soybean bradyrhizobia with massive insertion sequences.</title>
        <authorList>
            <person name="Iida T."/>
            <person name="Minamisawa K."/>
        </authorList>
    </citation>
    <scope>NUCLEOTIDE SEQUENCE [LARGE SCALE GENOMIC DNA]</scope>
    <source>
        <strain evidence="1 2">NK6</strain>
    </source>
</reference>
<dbReference type="Proteomes" id="UP000063308">
    <property type="component" value="Chromosome"/>
</dbReference>
<evidence type="ECO:0000313" key="1">
    <source>
        <dbReference type="EMBL" id="BAR55678.1"/>
    </source>
</evidence>
<evidence type="ECO:0000313" key="2">
    <source>
        <dbReference type="Proteomes" id="UP000063308"/>
    </source>
</evidence>
<accession>A0A0E4FU19</accession>
<dbReference type="EMBL" id="AP014685">
    <property type="protein sequence ID" value="BAR55678.1"/>
    <property type="molecule type" value="Genomic_DNA"/>
</dbReference>
<protein>
    <submittedName>
        <fullName evidence="1">Uncharacterized protein</fullName>
    </submittedName>
</protein>